<evidence type="ECO:0000256" key="7">
    <source>
        <dbReference type="ARBA" id="ARBA00023237"/>
    </source>
</evidence>
<evidence type="ECO:0000256" key="6">
    <source>
        <dbReference type="ARBA" id="ARBA00023136"/>
    </source>
</evidence>
<comment type="similarity">
    <text evidence="2">Belongs to the outer membrane factor (OMF) (TC 1.B.17) family.</text>
</comment>
<dbReference type="GO" id="GO:0009279">
    <property type="term" value="C:cell outer membrane"/>
    <property type="evidence" value="ECO:0007669"/>
    <property type="project" value="UniProtKB-SubCell"/>
</dbReference>
<dbReference type="SUPFAM" id="SSF56954">
    <property type="entry name" value="Outer membrane efflux proteins (OEP)"/>
    <property type="match status" value="1"/>
</dbReference>
<keyword evidence="6" id="KW-0472">Membrane</keyword>
<dbReference type="InterPro" id="IPR010130">
    <property type="entry name" value="T1SS_OMP_TolC"/>
</dbReference>
<dbReference type="PANTHER" id="PTHR30026">
    <property type="entry name" value="OUTER MEMBRANE PROTEIN TOLC"/>
    <property type="match status" value="1"/>
</dbReference>
<dbReference type="GO" id="GO:0015562">
    <property type="term" value="F:efflux transmembrane transporter activity"/>
    <property type="evidence" value="ECO:0007669"/>
    <property type="project" value="InterPro"/>
</dbReference>
<keyword evidence="9" id="KW-0732">Signal</keyword>
<dbReference type="GO" id="GO:0015288">
    <property type="term" value="F:porin activity"/>
    <property type="evidence" value="ECO:0007669"/>
    <property type="project" value="TreeGrafter"/>
</dbReference>
<dbReference type="Gene3D" id="1.20.1600.10">
    <property type="entry name" value="Outer membrane efflux proteins (OEP)"/>
    <property type="match status" value="1"/>
</dbReference>
<name>A0A328BTX4_9CAUL</name>
<gene>
    <name evidence="10" type="ORF">DJ019_00205</name>
</gene>
<evidence type="ECO:0000256" key="5">
    <source>
        <dbReference type="ARBA" id="ARBA00022692"/>
    </source>
</evidence>
<keyword evidence="11" id="KW-1185">Reference proteome</keyword>
<feature type="compositionally biased region" description="Pro residues" evidence="8">
    <location>
        <begin position="505"/>
        <end position="514"/>
    </location>
</feature>
<accession>A0A328BTX4</accession>
<dbReference type="InterPro" id="IPR003423">
    <property type="entry name" value="OMP_efflux"/>
</dbReference>
<keyword evidence="5" id="KW-0812">Transmembrane</keyword>
<reference evidence="10 11" key="1">
    <citation type="submission" date="2018-05" db="EMBL/GenBank/DDBJ databases">
        <authorList>
            <person name="Lanie J.A."/>
            <person name="Ng W.-L."/>
            <person name="Kazmierczak K.M."/>
            <person name="Andrzejewski T.M."/>
            <person name="Davidsen T.M."/>
            <person name="Wayne K.J."/>
            <person name="Tettelin H."/>
            <person name="Glass J.I."/>
            <person name="Rusch D."/>
            <person name="Podicherti R."/>
            <person name="Tsui H.-C.T."/>
            <person name="Winkler M.E."/>
        </authorList>
    </citation>
    <scope>NUCLEOTIDE SEQUENCE [LARGE SCALE GENOMIC DNA]</scope>
    <source>
        <strain evidence="10 11">BUT-10</strain>
    </source>
</reference>
<evidence type="ECO:0000256" key="8">
    <source>
        <dbReference type="SAM" id="MobiDB-lite"/>
    </source>
</evidence>
<comment type="subcellular location">
    <subcellularLocation>
        <location evidence="1">Cell outer membrane</location>
    </subcellularLocation>
</comment>
<dbReference type="AlphaFoldDB" id="A0A328BTX4"/>
<dbReference type="InterPro" id="IPR051906">
    <property type="entry name" value="TolC-like"/>
</dbReference>
<evidence type="ECO:0000256" key="2">
    <source>
        <dbReference type="ARBA" id="ARBA00007613"/>
    </source>
</evidence>
<feature type="signal peptide" evidence="9">
    <location>
        <begin position="1"/>
        <end position="27"/>
    </location>
</feature>
<keyword evidence="4" id="KW-1134">Transmembrane beta strand</keyword>
<proteinExistence type="inferred from homology"/>
<dbReference type="GO" id="GO:1990281">
    <property type="term" value="C:efflux pump complex"/>
    <property type="evidence" value="ECO:0007669"/>
    <property type="project" value="TreeGrafter"/>
</dbReference>
<evidence type="ECO:0000313" key="10">
    <source>
        <dbReference type="EMBL" id="RAK68488.1"/>
    </source>
</evidence>
<dbReference type="OrthoDB" id="9789368at2"/>
<dbReference type="NCBIfam" id="TIGR01844">
    <property type="entry name" value="type_I_sec_TolC"/>
    <property type="match status" value="1"/>
</dbReference>
<organism evidence="10 11">
    <name type="scientific">Phenylobacterium kunshanense</name>
    <dbReference type="NCBI Taxonomy" id="1445034"/>
    <lineage>
        <taxon>Bacteria</taxon>
        <taxon>Pseudomonadati</taxon>
        <taxon>Pseudomonadota</taxon>
        <taxon>Alphaproteobacteria</taxon>
        <taxon>Caulobacterales</taxon>
        <taxon>Caulobacteraceae</taxon>
        <taxon>Phenylobacterium</taxon>
    </lineage>
</organism>
<feature type="chain" id="PRO_5016235437" description="Type I secretion protein TolC" evidence="9">
    <location>
        <begin position="28"/>
        <end position="514"/>
    </location>
</feature>
<dbReference type="Pfam" id="PF02321">
    <property type="entry name" value="OEP"/>
    <property type="match status" value="2"/>
</dbReference>
<sequence>MSINFRGRLMAATVCVGVLGAAASASAETLADAIALAYENNPTLQAQRATQRALDETYVQARTGWRPTLTLGGQAQWTESQTPLLGRLQDFNGDGVPDSSGRAGAVRSNSGAAQLTFTQPLWTGGRAAAAVNAANADVLAGRENLRRVEAQVLVSVIQAYSDVRRDQEVLRIRQENVNVLTRQLQESQARFDVGEVTRTDVAQSQARLAQAQASLQAAQAQLAISRAGYATLVGQNPGELAPEPSLAYLLPSDPDQAYQLAEQFNPQLRAQQFAEQASRARVAGARAERMPQVSAQVAVAQRGVIEPFEPEDRFGRAYTATISASVPLFSGGLTSSRVRQAVERNTSDRITVEGVRRNVLQGVTQFWSQLIAARATIASSEEQVRAARIAAEGTRQEQQVGLRTTIDVLNAEQELRQAELNAVSSRRDEYVAAANVLAVMGRLEGRNLVPSQPQYDAAKNFRKLRMTWGWTPWEEPIGIIDQLLTPYPAKAPGAKPLEAPIGPGLEPPPVAPAK</sequence>
<keyword evidence="7" id="KW-0998">Cell outer membrane</keyword>
<dbReference type="RefSeq" id="WP_111273980.1">
    <property type="nucleotide sequence ID" value="NZ_QFYS01000001.1"/>
</dbReference>
<comment type="caution">
    <text evidence="10">The sequence shown here is derived from an EMBL/GenBank/DDBJ whole genome shotgun (WGS) entry which is preliminary data.</text>
</comment>
<evidence type="ECO:0000256" key="4">
    <source>
        <dbReference type="ARBA" id="ARBA00022452"/>
    </source>
</evidence>
<feature type="region of interest" description="Disordered" evidence="8">
    <location>
        <begin position="491"/>
        <end position="514"/>
    </location>
</feature>
<keyword evidence="3" id="KW-0813">Transport</keyword>
<evidence type="ECO:0000256" key="1">
    <source>
        <dbReference type="ARBA" id="ARBA00004442"/>
    </source>
</evidence>
<evidence type="ECO:0000256" key="3">
    <source>
        <dbReference type="ARBA" id="ARBA00022448"/>
    </source>
</evidence>
<dbReference type="PANTHER" id="PTHR30026:SF22">
    <property type="entry name" value="OUTER MEMBRANE EFFLUX PROTEIN"/>
    <property type="match status" value="1"/>
</dbReference>
<evidence type="ECO:0008006" key="12">
    <source>
        <dbReference type="Google" id="ProtNLM"/>
    </source>
</evidence>
<dbReference type="Proteomes" id="UP000249524">
    <property type="component" value="Unassembled WGS sequence"/>
</dbReference>
<evidence type="ECO:0000256" key="9">
    <source>
        <dbReference type="SAM" id="SignalP"/>
    </source>
</evidence>
<protein>
    <recommendedName>
        <fullName evidence="12">Type I secretion protein TolC</fullName>
    </recommendedName>
</protein>
<dbReference type="EMBL" id="QFYS01000001">
    <property type="protein sequence ID" value="RAK68488.1"/>
    <property type="molecule type" value="Genomic_DNA"/>
</dbReference>
<evidence type="ECO:0000313" key="11">
    <source>
        <dbReference type="Proteomes" id="UP000249524"/>
    </source>
</evidence>